<name>A0A3B0SX71_9ZZZZ</name>
<feature type="domain" description="Xylose isomerase-like TIM barrel" evidence="1">
    <location>
        <begin position="42"/>
        <end position="266"/>
    </location>
</feature>
<protein>
    <submittedName>
        <fullName evidence="2">D-tagatose 3-epimerase</fullName>
        <ecNumber evidence="2">5.3.1.-</ecNumber>
    </submittedName>
</protein>
<organism evidence="2">
    <name type="scientific">hydrothermal vent metagenome</name>
    <dbReference type="NCBI Taxonomy" id="652676"/>
    <lineage>
        <taxon>unclassified sequences</taxon>
        <taxon>metagenomes</taxon>
        <taxon>ecological metagenomes</taxon>
    </lineage>
</organism>
<sequence>MSTISNPPAPDSASLHAGTHRTVGIEIFYFMDRWADDQAAYFDRVRATGYDGVEISLMSDNVADYDAVRAGLRMHDLSVACSTGLTERTDVSSPDPGIRRAGIEYLKRCLEVAAQLGSPILGGVTYAPWFSFPSETDLEPYRQRSAESLREVAATADAVGVDLCVELLNRFETFMLNTVDQANAFIDLVDHPSVKIELDTFHMNMEEADLGAAIRTAGERLAHFQCAANTRAMPGNGHLDWDGIADALDDISYSGWLVVETFPNPKVETGRSTHAWRPLVDDAMAEASAAARFVRDHLASTPELPA</sequence>
<dbReference type="InterPro" id="IPR036237">
    <property type="entry name" value="Xyl_isomerase-like_sf"/>
</dbReference>
<reference evidence="2" key="1">
    <citation type="submission" date="2018-06" db="EMBL/GenBank/DDBJ databases">
        <authorList>
            <person name="Zhirakovskaya E."/>
        </authorList>
    </citation>
    <scope>NUCLEOTIDE SEQUENCE</scope>
</reference>
<dbReference type="PANTHER" id="PTHR12110:SF41">
    <property type="entry name" value="INOSOSE DEHYDRATASE"/>
    <property type="match status" value="1"/>
</dbReference>
<dbReference type="InterPro" id="IPR013022">
    <property type="entry name" value="Xyl_isomerase-like_TIM-brl"/>
</dbReference>
<dbReference type="EMBL" id="UOEK01000304">
    <property type="protein sequence ID" value="VAW04919.1"/>
    <property type="molecule type" value="Genomic_DNA"/>
</dbReference>
<evidence type="ECO:0000259" key="1">
    <source>
        <dbReference type="Pfam" id="PF01261"/>
    </source>
</evidence>
<accession>A0A3B0SX71</accession>
<dbReference type="SUPFAM" id="SSF51658">
    <property type="entry name" value="Xylose isomerase-like"/>
    <property type="match status" value="1"/>
</dbReference>
<dbReference type="GO" id="GO:0016853">
    <property type="term" value="F:isomerase activity"/>
    <property type="evidence" value="ECO:0007669"/>
    <property type="project" value="UniProtKB-KW"/>
</dbReference>
<keyword evidence="2" id="KW-0413">Isomerase</keyword>
<dbReference type="EC" id="5.3.1.-" evidence="2"/>
<gene>
    <name evidence="2" type="ORF">MNBD_ACTINO02-2008</name>
</gene>
<proteinExistence type="predicted"/>
<dbReference type="Pfam" id="PF01261">
    <property type="entry name" value="AP_endonuc_2"/>
    <property type="match status" value="1"/>
</dbReference>
<dbReference type="InterPro" id="IPR050312">
    <property type="entry name" value="IolE/XylAMocC-like"/>
</dbReference>
<dbReference type="AlphaFoldDB" id="A0A3B0SX71"/>
<dbReference type="PANTHER" id="PTHR12110">
    <property type="entry name" value="HYDROXYPYRUVATE ISOMERASE"/>
    <property type="match status" value="1"/>
</dbReference>
<dbReference type="Gene3D" id="3.20.20.150">
    <property type="entry name" value="Divalent-metal-dependent TIM barrel enzymes"/>
    <property type="match status" value="1"/>
</dbReference>
<evidence type="ECO:0000313" key="2">
    <source>
        <dbReference type="EMBL" id="VAW04919.1"/>
    </source>
</evidence>